<evidence type="ECO:0000313" key="4">
    <source>
        <dbReference type="EMBL" id="TWH18967.1"/>
    </source>
</evidence>
<dbReference type="Pfam" id="PF13559">
    <property type="entry name" value="DUF4129"/>
    <property type="match status" value="1"/>
</dbReference>
<sequence>MSVGTPTPPAPPPSAPPSTPSPGPGSGSRRGPVLTVHGVVAPLAAALAVIAAATALSGVVQGWAWFGDVLVATLLIAATGIGTRAVRLHPFLVGAAQLLVLLMVVTGSFTTTGVLGVLPGPEAFGELHRVLLSGFEDIRTGLPPVEASHGIRCLIMITLGLVALVVDVLAVTAAAPAATGLMLLCVYAVPSALTAEMLPWWTFTLGVVAFAGLLAVDGSHRHRVWRNRTPVRGAGVSAGSVSAPLAVVTAAVVAGLVAGATITVVGTEGSLPGSGSDERDAPGGLGVSPFTSLRGMLGDRSAARMFEVDGLGDNAALMRAFTLSRYVPGEGWELPEGRRMPAGQPADGPLPRAPGDTVSGDARTVRVTPINWLDVWLPTYGRVRSIDPPSEGWYYDPGSGSVYSEDRRRPRAYTMTTSLDEPTTAQLRAEGTVTGAAPQYLEADDVDPRVHGLAERLTRNQDTTFDKARAVWRYFTDPSNGFVYDTRTAPASDPDALADFVLNGKRGFCEQYASAMAVMLRSIDVPSRVAVGFTRGYQNGEGSRVITSQDAHAWVEVYFDDLGWVTFDPTPLSNGRGYTPDYLDTPDDPLPDDPSETESEPDSATPSSETPAPAPDAEQDAQAQQDPRSGPPAQWPGWLAGGFLAATTAAVLVIGRRFVTRPAASVRGATAAAVAATWGVSLVLAAWLVHWAVPVVVFVAVAALLGPAAVREWVRHRRLAEVAHGTPESADAAWREVLAECADRGLDLPPTDTLRQAAGTIDDRFGLDDEGRAHLWEIVHAVERSWYSPAGAGTTATSGAVPSGPGDSAVDSGAVDSGAASPVSGPAGLGRAVAGLRASLDRQVPVPWRGRILPRSLLRRG</sequence>
<feature type="compositionally biased region" description="Pro residues" evidence="1">
    <location>
        <begin position="1"/>
        <end position="23"/>
    </location>
</feature>
<dbReference type="InterPro" id="IPR025403">
    <property type="entry name" value="TgpA-like_C"/>
</dbReference>
<dbReference type="InterPro" id="IPR038765">
    <property type="entry name" value="Papain-like_cys_pep_sf"/>
</dbReference>
<keyword evidence="5" id="KW-1185">Reference proteome</keyword>
<feature type="region of interest" description="Disordered" evidence="1">
    <location>
        <begin position="576"/>
        <end position="634"/>
    </location>
</feature>
<feature type="transmembrane region" description="Helical" evidence="2">
    <location>
        <begin position="666"/>
        <end position="685"/>
    </location>
</feature>
<dbReference type="EMBL" id="VLJV01000001">
    <property type="protein sequence ID" value="TWH18967.1"/>
    <property type="molecule type" value="Genomic_DNA"/>
</dbReference>
<name>A0A660CAQ7_9PSEU</name>
<feature type="transmembrane region" description="Helical" evidence="2">
    <location>
        <begin position="198"/>
        <end position="216"/>
    </location>
</feature>
<feature type="transmembrane region" description="Helical" evidence="2">
    <location>
        <begin position="62"/>
        <end position="86"/>
    </location>
</feature>
<feature type="region of interest" description="Disordered" evidence="1">
    <location>
        <begin position="1"/>
        <end position="31"/>
    </location>
</feature>
<feature type="transmembrane region" description="Helical" evidence="2">
    <location>
        <begin position="98"/>
        <end position="118"/>
    </location>
</feature>
<accession>A0A660CAQ7</accession>
<dbReference type="AlphaFoldDB" id="A0A660CAQ7"/>
<evidence type="ECO:0000313" key="5">
    <source>
        <dbReference type="Proteomes" id="UP000317303"/>
    </source>
</evidence>
<dbReference type="SUPFAM" id="SSF54001">
    <property type="entry name" value="Cysteine proteinases"/>
    <property type="match status" value="1"/>
</dbReference>
<keyword evidence="2" id="KW-1133">Transmembrane helix</keyword>
<feature type="transmembrane region" description="Helical" evidence="2">
    <location>
        <begin position="691"/>
        <end position="710"/>
    </location>
</feature>
<feature type="transmembrane region" description="Helical" evidence="2">
    <location>
        <begin position="236"/>
        <end position="262"/>
    </location>
</feature>
<feature type="compositionally biased region" description="Low complexity" evidence="1">
    <location>
        <begin position="793"/>
        <end position="804"/>
    </location>
</feature>
<dbReference type="OrthoDB" id="9804023at2"/>
<feature type="domain" description="Transglutaminase-like" evidence="3">
    <location>
        <begin position="501"/>
        <end position="571"/>
    </location>
</feature>
<protein>
    <submittedName>
        <fullName evidence="4">Transglutaminase superfamily protein</fullName>
    </submittedName>
</protein>
<gene>
    <name evidence="4" type="ORF">JD82_00789</name>
</gene>
<feature type="region of interest" description="Disordered" evidence="1">
    <location>
        <begin position="793"/>
        <end position="826"/>
    </location>
</feature>
<organism evidence="4 5">
    <name type="scientific">Prauserella rugosa</name>
    <dbReference type="NCBI Taxonomy" id="43354"/>
    <lineage>
        <taxon>Bacteria</taxon>
        <taxon>Bacillati</taxon>
        <taxon>Actinomycetota</taxon>
        <taxon>Actinomycetes</taxon>
        <taxon>Pseudonocardiales</taxon>
        <taxon>Pseudonocardiaceae</taxon>
        <taxon>Prauserella</taxon>
    </lineage>
</organism>
<feature type="region of interest" description="Disordered" evidence="1">
    <location>
        <begin position="334"/>
        <end position="361"/>
    </location>
</feature>
<dbReference type="InterPro" id="IPR021878">
    <property type="entry name" value="TgpA_N"/>
</dbReference>
<comment type="caution">
    <text evidence="4">The sequence shown here is derived from an EMBL/GenBank/DDBJ whole genome shotgun (WGS) entry which is preliminary data.</text>
</comment>
<feature type="compositionally biased region" description="Low complexity" evidence="1">
    <location>
        <begin position="602"/>
        <end position="611"/>
    </location>
</feature>
<evidence type="ECO:0000259" key="3">
    <source>
        <dbReference type="SMART" id="SM00460"/>
    </source>
</evidence>
<evidence type="ECO:0000256" key="1">
    <source>
        <dbReference type="SAM" id="MobiDB-lite"/>
    </source>
</evidence>
<keyword evidence="2" id="KW-0472">Membrane</keyword>
<keyword evidence="2" id="KW-0812">Transmembrane</keyword>
<dbReference type="InterPro" id="IPR052901">
    <property type="entry name" value="Bact_TGase-like"/>
</dbReference>
<dbReference type="InterPro" id="IPR002931">
    <property type="entry name" value="Transglutaminase-like"/>
</dbReference>
<proteinExistence type="predicted"/>
<dbReference type="RefSeq" id="WP_084706022.1">
    <property type="nucleotide sequence ID" value="NZ_JOIJ01000021.1"/>
</dbReference>
<dbReference type="Pfam" id="PF11992">
    <property type="entry name" value="TgpA_N"/>
    <property type="match status" value="1"/>
</dbReference>
<evidence type="ECO:0000256" key="2">
    <source>
        <dbReference type="SAM" id="Phobius"/>
    </source>
</evidence>
<dbReference type="PANTHER" id="PTHR42736">
    <property type="entry name" value="PROTEIN-GLUTAMINE GAMMA-GLUTAMYLTRANSFERASE"/>
    <property type="match status" value="1"/>
</dbReference>
<feature type="compositionally biased region" description="Acidic residues" evidence="1">
    <location>
        <begin position="584"/>
        <end position="601"/>
    </location>
</feature>
<dbReference type="Gene3D" id="3.10.620.30">
    <property type="match status" value="1"/>
</dbReference>
<dbReference type="Pfam" id="PF01841">
    <property type="entry name" value="Transglut_core"/>
    <property type="match status" value="1"/>
</dbReference>
<feature type="transmembrane region" description="Helical" evidence="2">
    <location>
        <begin position="34"/>
        <end position="56"/>
    </location>
</feature>
<dbReference type="SMART" id="SM00460">
    <property type="entry name" value="TGc"/>
    <property type="match status" value="1"/>
</dbReference>
<feature type="transmembrane region" description="Helical" evidence="2">
    <location>
        <begin position="635"/>
        <end position="654"/>
    </location>
</feature>
<dbReference type="Proteomes" id="UP000317303">
    <property type="component" value="Unassembled WGS sequence"/>
</dbReference>
<reference evidence="4 5" key="1">
    <citation type="submission" date="2019-07" db="EMBL/GenBank/DDBJ databases">
        <title>R&amp;d 2014.</title>
        <authorList>
            <person name="Klenk H.-P."/>
        </authorList>
    </citation>
    <scope>NUCLEOTIDE SEQUENCE [LARGE SCALE GENOMIC DNA]</scope>
    <source>
        <strain evidence="4 5">DSM 43194</strain>
    </source>
</reference>
<dbReference type="PANTHER" id="PTHR42736:SF1">
    <property type="entry name" value="PROTEIN-GLUTAMINE GAMMA-GLUTAMYLTRANSFERASE"/>
    <property type="match status" value="1"/>
</dbReference>